<keyword evidence="3" id="KW-0520">NAD</keyword>
<dbReference type="InterPro" id="IPR020904">
    <property type="entry name" value="Sc_DH/Rdtase_CS"/>
</dbReference>
<dbReference type="SUPFAM" id="SSF51735">
    <property type="entry name" value="NAD(P)-binding Rossmann-fold domains"/>
    <property type="match status" value="1"/>
</dbReference>
<dbReference type="Gene3D" id="3.40.50.720">
    <property type="entry name" value="NAD(P)-binding Rossmann-like Domain"/>
    <property type="match status" value="1"/>
</dbReference>
<evidence type="ECO:0000313" key="5">
    <source>
        <dbReference type="Proteomes" id="UP001595593"/>
    </source>
</evidence>
<feature type="non-terminal residue" evidence="4">
    <location>
        <position position="1"/>
    </location>
</feature>
<dbReference type="Proteomes" id="UP001595593">
    <property type="component" value="Unassembled WGS sequence"/>
</dbReference>
<organism evidence="4 5">
    <name type="scientific">Teichococcus globiformis</name>
    <dbReference type="NCBI Taxonomy" id="2307229"/>
    <lineage>
        <taxon>Bacteria</taxon>
        <taxon>Pseudomonadati</taxon>
        <taxon>Pseudomonadota</taxon>
        <taxon>Alphaproteobacteria</taxon>
        <taxon>Acetobacterales</taxon>
        <taxon>Roseomonadaceae</taxon>
        <taxon>Roseomonas</taxon>
    </lineage>
</organism>
<comment type="similarity">
    <text evidence="1">Belongs to the short-chain dehydrogenases/reductases (SDR) family.</text>
</comment>
<dbReference type="InterPro" id="IPR002347">
    <property type="entry name" value="SDR_fam"/>
</dbReference>
<dbReference type="NCBIfam" id="NF004791">
    <property type="entry name" value="PRK06138.1"/>
    <property type="match status" value="1"/>
</dbReference>
<evidence type="ECO:0000256" key="2">
    <source>
        <dbReference type="ARBA" id="ARBA00023002"/>
    </source>
</evidence>
<dbReference type="PANTHER" id="PTHR43477:SF4">
    <property type="entry name" value="DEHYDROGENASE_REDUCTASE SDR FAMILY MEMBER 6"/>
    <property type="match status" value="1"/>
</dbReference>
<evidence type="ECO:0000256" key="1">
    <source>
        <dbReference type="ARBA" id="ARBA00006484"/>
    </source>
</evidence>
<sequence>GAATARLFAREGARICLVDRDATAAEAVAAAIRDDGGMAMIRISDVGEPGAADADAAAVLAEWSRIDTLVCAAGFSTGGSVLTTTLADWDAVLRANLSGTWLWARAVIPAMQRQAGGSIVTLASQLARAGGRGNAAYVAAKGAILSLTKSMALDFASDGIRVNALLPGAVETPMLARSFARHPDPAVPRQVSLARHPMGRFGRPDEIAEAALYLASDGASFTTGIELPVDGGWLAG</sequence>
<protein>
    <submittedName>
        <fullName evidence="4">SDR family oxidoreductase</fullName>
    </submittedName>
</protein>
<dbReference type="PANTHER" id="PTHR43477">
    <property type="entry name" value="DIHYDROANTICAPSIN 7-DEHYDROGENASE"/>
    <property type="match status" value="1"/>
</dbReference>
<accession>A0ABV7G7Q9</accession>
<dbReference type="PRINTS" id="PR00081">
    <property type="entry name" value="GDHRDH"/>
</dbReference>
<dbReference type="PRINTS" id="PR00080">
    <property type="entry name" value="SDRFAMILY"/>
</dbReference>
<proteinExistence type="inferred from homology"/>
<gene>
    <name evidence="4" type="ORF">ACFOD4_19590</name>
</gene>
<dbReference type="EMBL" id="JBHRTN010000024">
    <property type="protein sequence ID" value="MFC3127270.1"/>
    <property type="molecule type" value="Genomic_DNA"/>
</dbReference>
<name>A0ABV7G7Q9_9PROT</name>
<dbReference type="InterPro" id="IPR051122">
    <property type="entry name" value="SDR_DHRS6-like"/>
</dbReference>
<reference evidence="5" key="1">
    <citation type="journal article" date="2019" name="Int. J. Syst. Evol. Microbiol.">
        <title>The Global Catalogue of Microorganisms (GCM) 10K type strain sequencing project: providing services to taxonomists for standard genome sequencing and annotation.</title>
        <authorList>
            <consortium name="The Broad Institute Genomics Platform"/>
            <consortium name="The Broad Institute Genome Sequencing Center for Infectious Disease"/>
            <person name="Wu L."/>
            <person name="Ma J."/>
        </authorList>
    </citation>
    <scope>NUCLEOTIDE SEQUENCE [LARGE SCALE GENOMIC DNA]</scope>
    <source>
        <strain evidence="5">KCTC 52094</strain>
    </source>
</reference>
<evidence type="ECO:0000256" key="3">
    <source>
        <dbReference type="ARBA" id="ARBA00023027"/>
    </source>
</evidence>
<evidence type="ECO:0000313" key="4">
    <source>
        <dbReference type="EMBL" id="MFC3127270.1"/>
    </source>
</evidence>
<keyword evidence="5" id="KW-1185">Reference proteome</keyword>
<comment type="caution">
    <text evidence="4">The sequence shown here is derived from an EMBL/GenBank/DDBJ whole genome shotgun (WGS) entry which is preliminary data.</text>
</comment>
<dbReference type="InterPro" id="IPR036291">
    <property type="entry name" value="NAD(P)-bd_dom_sf"/>
</dbReference>
<dbReference type="CDD" id="cd05233">
    <property type="entry name" value="SDR_c"/>
    <property type="match status" value="1"/>
</dbReference>
<dbReference type="PROSITE" id="PS00061">
    <property type="entry name" value="ADH_SHORT"/>
    <property type="match status" value="1"/>
</dbReference>
<dbReference type="Pfam" id="PF13561">
    <property type="entry name" value="adh_short_C2"/>
    <property type="match status" value="1"/>
</dbReference>
<dbReference type="RefSeq" id="WP_379599171.1">
    <property type="nucleotide sequence ID" value="NZ_JBHRTN010000024.1"/>
</dbReference>
<keyword evidence="2" id="KW-0560">Oxidoreductase</keyword>